<keyword evidence="3" id="KW-1185">Reference proteome</keyword>
<feature type="compositionally biased region" description="Low complexity" evidence="1">
    <location>
        <begin position="502"/>
        <end position="517"/>
    </location>
</feature>
<feature type="region of interest" description="Disordered" evidence="1">
    <location>
        <begin position="495"/>
        <end position="517"/>
    </location>
</feature>
<organism evidence="2 3">
    <name type="scientific">Hydrogenophaga atypica</name>
    <dbReference type="NCBI Taxonomy" id="249409"/>
    <lineage>
        <taxon>Bacteria</taxon>
        <taxon>Pseudomonadati</taxon>
        <taxon>Pseudomonadota</taxon>
        <taxon>Betaproteobacteria</taxon>
        <taxon>Burkholderiales</taxon>
        <taxon>Comamonadaceae</taxon>
        <taxon>Hydrogenophaga</taxon>
    </lineage>
</organism>
<name>A0ABW2QSQ2_9BURK</name>
<accession>A0ABW2QSQ2</accession>
<dbReference type="Proteomes" id="UP001596501">
    <property type="component" value="Unassembled WGS sequence"/>
</dbReference>
<sequence length="517" mass="57708">LDQAGQRHAVLCLELLIPSGWTALHLLTLLGGRCCTSDLNPPFFDVGLNTKGQGGGLFCGHNFPNGGLAVDILQCTARFRVVRQRSPYADFNVQQGEHMARHYSTRDFFRQMPNALLARYFAGRGVFGELDFVAMPETKPDALFGAWLYLSDGQRSAMDAEFADIFEMGCEKGFRAILDEAQFHFEQAADPVGGTAFVDKLSEMASHYERAMVTFLDHPEFWKGATRFYHADTLSYWRKRKKLGHQAAAVDAASVDQLVTAMRTYFHHTEGRGKNCVVEPFRRGERDYFFAYPEDFSQQSIEWVDGDFAQRPHTPAFEVVFVYSQAEGSLDLNYRGAKKAIEPLQAMFATAILKLSELPPDPKDSRVYDLGPLRERNFEFTYEPGSGIESVVVKKLRLSSRATKGERISLEADTSQDPQAVYKLLDRIQTAMPMAQYDIAQVELSVRVVVEAGRPPKTVKISISHPNSCSLKYDALDLKLRDMLSDSGIEPREIAELPTPEAPAAVAPAAVAPEPVE</sequence>
<reference evidence="3" key="1">
    <citation type="journal article" date="2019" name="Int. J. Syst. Evol. Microbiol.">
        <title>The Global Catalogue of Microorganisms (GCM) 10K type strain sequencing project: providing services to taxonomists for standard genome sequencing and annotation.</title>
        <authorList>
            <consortium name="The Broad Institute Genomics Platform"/>
            <consortium name="The Broad Institute Genome Sequencing Center for Infectious Disease"/>
            <person name="Wu L."/>
            <person name="Ma J."/>
        </authorList>
    </citation>
    <scope>NUCLEOTIDE SEQUENCE [LARGE SCALE GENOMIC DNA]</scope>
    <source>
        <strain evidence="3">CGMCC 1.12371</strain>
    </source>
</reference>
<comment type="caution">
    <text evidence="2">The sequence shown here is derived from an EMBL/GenBank/DDBJ whole genome shotgun (WGS) entry which is preliminary data.</text>
</comment>
<gene>
    <name evidence="2" type="ORF">ACFQPB_21275</name>
</gene>
<protein>
    <submittedName>
        <fullName evidence="2">Uncharacterized protein</fullName>
    </submittedName>
</protein>
<evidence type="ECO:0000313" key="2">
    <source>
        <dbReference type="EMBL" id="MFC7411397.1"/>
    </source>
</evidence>
<evidence type="ECO:0000256" key="1">
    <source>
        <dbReference type="SAM" id="MobiDB-lite"/>
    </source>
</evidence>
<dbReference type="EMBL" id="JBHTCA010000031">
    <property type="protein sequence ID" value="MFC7411397.1"/>
    <property type="molecule type" value="Genomic_DNA"/>
</dbReference>
<evidence type="ECO:0000313" key="3">
    <source>
        <dbReference type="Proteomes" id="UP001596501"/>
    </source>
</evidence>
<feature type="non-terminal residue" evidence="2">
    <location>
        <position position="1"/>
    </location>
</feature>
<proteinExistence type="predicted"/>
<dbReference type="RefSeq" id="WP_382227766.1">
    <property type="nucleotide sequence ID" value="NZ_JBHTCA010000031.1"/>
</dbReference>